<protein>
    <recommendedName>
        <fullName evidence="4">Glycosyltransferase RgtA/B/C/D-like domain-containing protein</fullName>
    </recommendedName>
</protein>
<feature type="transmembrane region" description="Helical" evidence="1">
    <location>
        <begin position="256"/>
        <end position="281"/>
    </location>
</feature>
<evidence type="ECO:0000313" key="2">
    <source>
        <dbReference type="EMBL" id="ABD79414.1"/>
    </source>
</evidence>
<sequence length="495" mass="57588">MKFFEKYESIVSQQQFRYVFLALLCIFTITLFPVNWDGNEENYFQLSYKTVEPTAFPENHAIFDASRGRIVPEFLIGNLVKYLGYETSHAIVRILAIFGYAFALALLFRNFKFRVVDATLIICAFILAGQQLFGGAWLFRGGESKVFAYIFVFLSIHNCLNQKHITALVWLAAATYMHFLVGLFWTVFIFSTVFFYQKNILKLLQYAGIFTLMMSLLLALLVPELLIKTDVVADYTSDYIYTRIRNPHHTDPFQSLYVFLASWAIGIAKLIIIICFGVYCFKKDSTNWLSALTWVAGLYLILFLIISFFDRNTLFFGKFYLFRPTGLVLLFFIMLAVIQIRNSITSNTPYYFVTLFCVASALLPIAKEKVLQIKTPEPRYATAELIETVRNNTNENEIVLLDPANKWDTKAIQLVRDIPRPTLVEWKFVPTQKVDILRWRNLMNLKERLFEQGCDYANAEIKYFIIFSVQRYEPFSSCSEILYKDENLIFLQIQT</sequence>
<dbReference type="RefSeq" id="WP_011466638.1">
    <property type="nucleotide sequence ID" value="NC_007912.1"/>
</dbReference>
<name>Q21PG5_SACD2</name>
<dbReference type="OrthoDB" id="476064at2"/>
<feature type="transmembrane region" description="Helical" evidence="1">
    <location>
        <begin position="350"/>
        <end position="366"/>
    </location>
</feature>
<dbReference type="KEGG" id="sde:Sde_0150"/>
<keyword evidence="1" id="KW-1133">Transmembrane helix</keyword>
<dbReference type="eggNOG" id="ENOG50332FI">
    <property type="taxonomic scope" value="Bacteria"/>
</dbReference>
<gene>
    <name evidence="2" type="ordered locus">Sde_0150</name>
</gene>
<feature type="transmembrane region" description="Helical" evidence="1">
    <location>
        <begin position="120"/>
        <end position="139"/>
    </location>
</feature>
<accession>Q21PG5</accession>
<organism evidence="2 3">
    <name type="scientific">Saccharophagus degradans (strain 2-40 / ATCC 43961 / DSM 17024)</name>
    <dbReference type="NCBI Taxonomy" id="203122"/>
    <lineage>
        <taxon>Bacteria</taxon>
        <taxon>Pseudomonadati</taxon>
        <taxon>Pseudomonadota</taxon>
        <taxon>Gammaproteobacteria</taxon>
        <taxon>Cellvibrionales</taxon>
        <taxon>Cellvibrionaceae</taxon>
        <taxon>Saccharophagus</taxon>
    </lineage>
</organism>
<dbReference type="Proteomes" id="UP000001947">
    <property type="component" value="Chromosome"/>
</dbReference>
<dbReference type="EMBL" id="CP000282">
    <property type="protein sequence ID" value="ABD79414.1"/>
    <property type="molecule type" value="Genomic_DNA"/>
</dbReference>
<feature type="transmembrane region" description="Helical" evidence="1">
    <location>
        <begin position="288"/>
        <end position="309"/>
    </location>
</feature>
<keyword evidence="1" id="KW-0472">Membrane</keyword>
<dbReference type="HOGENOM" id="CLU_488175_0_0_6"/>
<evidence type="ECO:0008006" key="4">
    <source>
        <dbReference type="Google" id="ProtNLM"/>
    </source>
</evidence>
<feature type="transmembrane region" description="Helical" evidence="1">
    <location>
        <begin position="321"/>
        <end position="338"/>
    </location>
</feature>
<dbReference type="GeneID" id="98611859"/>
<keyword evidence="3" id="KW-1185">Reference proteome</keyword>
<proteinExistence type="predicted"/>
<evidence type="ECO:0000313" key="3">
    <source>
        <dbReference type="Proteomes" id="UP000001947"/>
    </source>
</evidence>
<keyword evidence="1" id="KW-0812">Transmembrane</keyword>
<feature type="transmembrane region" description="Helical" evidence="1">
    <location>
        <begin position="176"/>
        <end position="196"/>
    </location>
</feature>
<feature type="transmembrane region" description="Helical" evidence="1">
    <location>
        <begin position="16"/>
        <end position="36"/>
    </location>
</feature>
<evidence type="ECO:0000256" key="1">
    <source>
        <dbReference type="SAM" id="Phobius"/>
    </source>
</evidence>
<feature type="transmembrane region" description="Helical" evidence="1">
    <location>
        <begin position="90"/>
        <end position="108"/>
    </location>
</feature>
<feature type="transmembrane region" description="Helical" evidence="1">
    <location>
        <begin position="203"/>
        <end position="222"/>
    </location>
</feature>
<dbReference type="AlphaFoldDB" id="Q21PG5"/>
<reference evidence="2 3" key="1">
    <citation type="journal article" date="2008" name="PLoS Genet.">
        <title>Complete genome sequence of the complex carbohydrate-degrading marine bacterium, Saccharophagus degradans strain 2-40 T.</title>
        <authorList>
            <person name="Weiner R.M."/>
            <person name="Taylor L.E.II."/>
            <person name="Henrissat B."/>
            <person name="Hauser L."/>
            <person name="Land M."/>
            <person name="Coutinho P.M."/>
            <person name="Rancurel C."/>
            <person name="Saunders E.H."/>
            <person name="Longmire A.G."/>
            <person name="Zhang H."/>
            <person name="Bayer E.A."/>
            <person name="Gilbert H.J."/>
            <person name="Larimer F."/>
            <person name="Zhulin I.B."/>
            <person name="Ekborg N.A."/>
            <person name="Lamed R."/>
            <person name="Richardson P.M."/>
            <person name="Borovok I."/>
            <person name="Hutcheson S."/>
        </authorList>
    </citation>
    <scope>NUCLEOTIDE SEQUENCE [LARGE SCALE GENOMIC DNA]</scope>
    <source>
        <strain evidence="3">2-40 / ATCC 43961 / DSM 17024</strain>
    </source>
</reference>